<comment type="caution">
    <text evidence="2">The sequence shown here is derived from an EMBL/GenBank/DDBJ whole genome shotgun (WGS) entry which is preliminary data.</text>
</comment>
<dbReference type="Proteomes" id="UP001596162">
    <property type="component" value="Unassembled WGS sequence"/>
</dbReference>
<evidence type="ECO:0000313" key="2">
    <source>
        <dbReference type="EMBL" id="MFC5195202.1"/>
    </source>
</evidence>
<name>A0ABW0C5C4_9FLAO</name>
<protein>
    <submittedName>
        <fullName evidence="2">Phosphotransferase enzyme family protein</fullName>
    </submittedName>
</protein>
<evidence type="ECO:0000313" key="3">
    <source>
        <dbReference type="Proteomes" id="UP001596162"/>
    </source>
</evidence>
<organism evidence="2 3">
    <name type="scientific">Bizionia hallyeonensis</name>
    <dbReference type="NCBI Taxonomy" id="1123757"/>
    <lineage>
        <taxon>Bacteria</taxon>
        <taxon>Pseudomonadati</taxon>
        <taxon>Bacteroidota</taxon>
        <taxon>Flavobacteriia</taxon>
        <taxon>Flavobacteriales</taxon>
        <taxon>Flavobacteriaceae</taxon>
        <taxon>Bizionia</taxon>
    </lineage>
</organism>
<proteinExistence type="predicted"/>
<sequence length="358" mass="40870">MHKLDNICEAFGIETPLKSIETLQSGHINDTYLVAQQNDEKFIIQKLNSLVFKDAKPVIANKIVVSKHLHANYKKTNSHYQSVNYLKTTQNAYIFQDETCYWNVMQFIPNAITMDRAETPEIAFEAGKLYGDFILNTESISPESITETLKDFHNVPFRFTQFETALKLAKSNRLEAAADLIAFVKKHATSMSALASLQAKNHFPIRITHNDAKLSNILFDNQNKGLAVIDLDTVMPGLVHYDFGDSVRSICTKSTEDETDLSEIYIDLKLYEAYCKGFALKTKSILKPEEIENLPLGVQTIIFIMGLRFLTDYLNNDIYYKTAYENHNLDRALNQFTLLQSVLDNLESIELITKQHFT</sequence>
<dbReference type="InterPro" id="IPR002575">
    <property type="entry name" value="Aminoglycoside_PTrfase"/>
</dbReference>
<dbReference type="PANTHER" id="PTHR21064">
    <property type="entry name" value="AMINOGLYCOSIDE PHOSPHOTRANSFERASE DOMAIN-CONTAINING PROTEIN-RELATED"/>
    <property type="match status" value="1"/>
</dbReference>
<evidence type="ECO:0000259" key="1">
    <source>
        <dbReference type="Pfam" id="PF01636"/>
    </source>
</evidence>
<feature type="domain" description="Aminoglycoside phosphotransferase" evidence="1">
    <location>
        <begin position="20"/>
        <end position="255"/>
    </location>
</feature>
<dbReference type="Gene3D" id="3.90.1200.10">
    <property type="match status" value="1"/>
</dbReference>
<accession>A0ABW0C5C4</accession>
<dbReference type="EMBL" id="JBHSLA010000002">
    <property type="protein sequence ID" value="MFC5195202.1"/>
    <property type="molecule type" value="Genomic_DNA"/>
</dbReference>
<reference evidence="3" key="1">
    <citation type="journal article" date="2019" name="Int. J. Syst. Evol. Microbiol.">
        <title>The Global Catalogue of Microorganisms (GCM) 10K type strain sequencing project: providing services to taxonomists for standard genome sequencing and annotation.</title>
        <authorList>
            <consortium name="The Broad Institute Genomics Platform"/>
            <consortium name="The Broad Institute Genome Sequencing Center for Infectious Disease"/>
            <person name="Wu L."/>
            <person name="Ma J."/>
        </authorList>
    </citation>
    <scope>NUCLEOTIDE SEQUENCE [LARGE SCALE GENOMIC DNA]</scope>
    <source>
        <strain evidence="3">JCM 17978</strain>
    </source>
</reference>
<dbReference type="RefSeq" id="WP_376859848.1">
    <property type="nucleotide sequence ID" value="NZ_JBHSLA010000002.1"/>
</dbReference>
<dbReference type="InterPro" id="IPR050249">
    <property type="entry name" value="Pseudomonas-type_ThrB"/>
</dbReference>
<dbReference type="SUPFAM" id="SSF56112">
    <property type="entry name" value="Protein kinase-like (PK-like)"/>
    <property type="match status" value="1"/>
</dbReference>
<dbReference type="Pfam" id="PF01636">
    <property type="entry name" value="APH"/>
    <property type="match status" value="1"/>
</dbReference>
<dbReference type="InterPro" id="IPR011009">
    <property type="entry name" value="Kinase-like_dom_sf"/>
</dbReference>
<keyword evidence="3" id="KW-1185">Reference proteome</keyword>
<gene>
    <name evidence="2" type="ORF">ACFPH8_07640</name>
</gene>
<dbReference type="PANTHER" id="PTHR21064:SF5">
    <property type="entry name" value="SLR1880 PROTEIN"/>
    <property type="match status" value="1"/>
</dbReference>